<dbReference type="Proteomes" id="UP000617979">
    <property type="component" value="Unassembled WGS sequence"/>
</dbReference>
<keyword evidence="1" id="KW-0812">Transmembrane</keyword>
<reference evidence="3" key="1">
    <citation type="journal article" date="2019" name="Int. J. Syst. Evol. Microbiol.">
        <title>The Global Catalogue of Microorganisms (GCM) 10K type strain sequencing project: providing services to taxonomists for standard genome sequencing and annotation.</title>
        <authorList>
            <consortium name="The Broad Institute Genomics Platform"/>
            <consortium name="The Broad Institute Genome Sequencing Center for Infectious Disease"/>
            <person name="Wu L."/>
            <person name="Ma J."/>
        </authorList>
    </citation>
    <scope>NUCLEOTIDE SEQUENCE [LARGE SCALE GENOMIC DNA]</scope>
    <source>
        <strain evidence="3">CGMCC 1.12404</strain>
    </source>
</reference>
<accession>A0ABQ1GN19</accession>
<organism evidence="2 3">
    <name type="scientific">Kroppenstedtia guangzhouensis</name>
    <dbReference type="NCBI Taxonomy" id="1274356"/>
    <lineage>
        <taxon>Bacteria</taxon>
        <taxon>Bacillati</taxon>
        <taxon>Bacillota</taxon>
        <taxon>Bacilli</taxon>
        <taxon>Bacillales</taxon>
        <taxon>Thermoactinomycetaceae</taxon>
        <taxon>Kroppenstedtia</taxon>
    </lineage>
</organism>
<evidence type="ECO:0000256" key="1">
    <source>
        <dbReference type="SAM" id="Phobius"/>
    </source>
</evidence>
<keyword evidence="1" id="KW-0472">Membrane</keyword>
<proteinExistence type="predicted"/>
<dbReference type="EMBL" id="BMEX01000005">
    <property type="protein sequence ID" value="GGA47120.1"/>
    <property type="molecule type" value="Genomic_DNA"/>
</dbReference>
<evidence type="ECO:0000313" key="3">
    <source>
        <dbReference type="Proteomes" id="UP000617979"/>
    </source>
</evidence>
<name>A0ABQ1GN19_9BACL</name>
<keyword evidence="1" id="KW-1133">Transmembrane helix</keyword>
<comment type="caution">
    <text evidence="2">The sequence shown here is derived from an EMBL/GenBank/DDBJ whole genome shotgun (WGS) entry which is preliminary data.</text>
</comment>
<protein>
    <submittedName>
        <fullName evidence="2">Uncharacterized protein</fullName>
    </submittedName>
</protein>
<keyword evidence="3" id="KW-1185">Reference proteome</keyword>
<feature type="transmembrane region" description="Helical" evidence="1">
    <location>
        <begin position="27"/>
        <end position="46"/>
    </location>
</feature>
<evidence type="ECO:0000313" key="2">
    <source>
        <dbReference type="EMBL" id="GGA47120.1"/>
    </source>
</evidence>
<gene>
    <name evidence="2" type="ORF">GCM10007416_20390</name>
</gene>
<dbReference type="RefSeq" id="WP_009710646.1">
    <property type="nucleotide sequence ID" value="NZ_BMEX01000005.1"/>
</dbReference>
<sequence>METVLFFGLLIFGIVFSYLADPIDFLLMLSIVIGTAVSVAVVYFVWGFN</sequence>